<evidence type="ECO:0000256" key="1">
    <source>
        <dbReference type="SAM" id="Phobius"/>
    </source>
</evidence>
<feature type="transmembrane region" description="Helical" evidence="1">
    <location>
        <begin position="53"/>
        <end position="73"/>
    </location>
</feature>
<dbReference type="Pfam" id="PF13687">
    <property type="entry name" value="DUF4153"/>
    <property type="match status" value="1"/>
</dbReference>
<reference evidence="2 3" key="1">
    <citation type="journal article" date="2016" name="Int. J. Syst. Evol. Microbiol.">
        <title>Pontibacter aydingkolensis sp. nov., isolated from soil of a salt lake.</title>
        <authorList>
            <person name="Osman G."/>
            <person name="Zhang T."/>
            <person name="Lou K."/>
            <person name="Gao Y."/>
            <person name="Chang W."/>
            <person name="Lin Q."/>
            <person name="Yang H.M."/>
            <person name="Huo X.D."/>
            <person name="Wang N."/>
        </authorList>
    </citation>
    <scope>NUCLEOTIDE SEQUENCE [LARGE SCALE GENOMIC DNA]</scope>
    <source>
        <strain evidence="2 3">KACC 19255</strain>
    </source>
</reference>
<keyword evidence="1" id="KW-1133">Transmembrane helix</keyword>
<evidence type="ECO:0000313" key="3">
    <source>
        <dbReference type="Proteomes" id="UP000813018"/>
    </source>
</evidence>
<keyword evidence="1" id="KW-0472">Membrane</keyword>
<feature type="transmembrane region" description="Helical" evidence="1">
    <location>
        <begin position="20"/>
        <end position="41"/>
    </location>
</feature>
<feature type="transmembrane region" description="Helical" evidence="1">
    <location>
        <begin position="349"/>
        <end position="371"/>
    </location>
</feature>
<feature type="transmembrane region" description="Helical" evidence="1">
    <location>
        <begin position="85"/>
        <end position="101"/>
    </location>
</feature>
<dbReference type="Proteomes" id="UP000813018">
    <property type="component" value="Unassembled WGS sequence"/>
</dbReference>
<keyword evidence="3" id="KW-1185">Reference proteome</keyword>
<name>A0ABS7CR85_9BACT</name>
<feature type="transmembrane region" description="Helical" evidence="1">
    <location>
        <begin position="152"/>
        <end position="174"/>
    </location>
</feature>
<feature type="transmembrane region" description="Helical" evidence="1">
    <location>
        <begin position="293"/>
        <end position="311"/>
    </location>
</feature>
<dbReference type="InterPro" id="IPR025291">
    <property type="entry name" value="DUF4153"/>
</dbReference>
<gene>
    <name evidence="2" type="ORF">K0O23_04720</name>
</gene>
<dbReference type="EMBL" id="JAHYXK010000003">
    <property type="protein sequence ID" value="MBW7466361.1"/>
    <property type="molecule type" value="Genomic_DNA"/>
</dbReference>
<accession>A0ABS7CR85</accession>
<comment type="caution">
    <text evidence="2">The sequence shown here is derived from an EMBL/GenBank/DDBJ whole genome shotgun (WGS) entry which is preliminary data.</text>
</comment>
<feature type="transmembrane region" description="Helical" evidence="1">
    <location>
        <begin position="323"/>
        <end position="342"/>
    </location>
</feature>
<feature type="transmembrane region" description="Helical" evidence="1">
    <location>
        <begin position="255"/>
        <end position="273"/>
    </location>
</feature>
<dbReference type="RefSeq" id="WP_219876250.1">
    <property type="nucleotide sequence ID" value="NZ_JAHYXK010000003.1"/>
</dbReference>
<sequence>MSLFKNISLQQLWQVALHTFFRFPMVLLSAITGTAIVILLIELESSEPKEWLIKLVLISSVGLILFFTLELLVRRYKLAQRGRMLTWLGGLSFLVLYFFLLPEEPDFKSMLRHLALVFVLHLMASYAMFLNRRQENAFWQFNKSLFLRVLTSVLYSGVLYIGLVVAIVALDQLFAIQVDEKIYPELWVFMVGVFNTWFFLAGVPLNVEELEEAQDYPKGLKVFTQFVLLTLVTIYLVILYAYFGKIVVQWEWPEGWVSVLVLVFSIVGILSLLLIHPIRNLAGNTWIRTFSKWFYRALFPLTILLALAIWRRVSEYGITEERYVVLALAVWLLIAVLYFLFSSAENIKFIPVTLSIVTLLAAFGPVNMFVVSEWSQVSRLQNLLRENGIMEAGKVNPKHGPVEQEAKAEISAIVDYLSENHDFDSLEDWFTVDLSTAIDTAAINTDSKWGRRAVTRDLVLELMGLDYTTISKAPVERYFSFTMNGYAYEDKSEVYTIAEYDYVAEVLFSGNGDGRQELKLGKNPLIVSMRDNSLYFQIQQESLYLNLEPIIKKLNKMSGSIRTKSELTYTLQGKQARIQVVLQELSGNQKGKKCKTTDAKLLLFVQVP</sequence>
<keyword evidence="1" id="KW-0812">Transmembrane</keyword>
<protein>
    <submittedName>
        <fullName evidence="2">DUF4153 domain-containing protein</fullName>
    </submittedName>
</protein>
<organism evidence="2 3">
    <name type="scientific">Pontibacter aydingkolensis</name>
    <dbReference type="NCBI Taxonomy" id="1911536"/>
    <lineage>
        <taxon>Bacteria</taxon>
        <taxon>Pseudomonadati</taxon>
        <taxon>Bacteroidota</taxon>
        <taxon>Cytophagia</taxon>
        <taxon>Cytophagales</taxon>
        <taxon>Hymenobacteraceae</taxon>
        <taxon>Pontibacter</taxon>
    </lineage>
</organism>
<evidence type="ECO:0000313" key="2">
    <source>
        <dbReference type="EMBL" id="MBW7466361.1"/>
    </source>
</evidence>
<feature type="transmembrane region" description="Helical" evidence="1">
    <location>
        <begin position="113"/>
        <end position="131"/>
    </location>
</feature>
<feature type="transmembrane region" description="Helical" evidence="1">
    <location>
        <begin position="219"/>
        <end position="243"/>
    </location>
</feature>
<proteinExistence type="predicted"/>